<gene>
    <name evidence="2" type="ORF">B0T18DRAFT_399203</name>
</gene>
<name>A0AA40KD30_9PEZI</name>
<comment type="caution">
    <text evidence="2">The sequence shown here is derived from an EMBL/GenBank/DDBJ whole genome shotgun (WGS) entry which is preliminary data.</text>
</comment>
<reference evidence="2" key="1">
    <citation type="submission" date="2023-06" db="EMBL/GenBank/DDBJ databases">
        <title>Genome-scale phylogeny and comparative genomics of the fungal order Sordariales.</title>
        <authorList>
            <consortium name="Lawrence Berkeley National Laboratory"/>
            <person name="Hensen N."/>
            <person name="Bonometti L."/>
            <person name="Westerberg I."/>
            <person name="Brannstrom I.O."/>
            <person name="Guillou S."/>
            <person name="Cros-Aarteil S."/>
            <person name="Calhoun S."/>
            <person name="Haridas S."/>
            <person name="Kuo A."/>
            <person name="Mondo S."/>
            <person name="Pangilinan J."/>
            <person name="Riley R."/>
            <person name="LaButti K."/>
            <person name="Andreopoulos B."/>
            <person name="Lipzen A."/>
            <person name="Chen C."/>
            <person name="Yanf M."/>
            <person name="Daum C."/>
            <person name="Ng V."/>
            <person name="Clum A."/>
            <person name="Steindorff A."/>
            <person name="Ohm R."/>
            <person name="Martin F."/>
            <person name="Silar P."/>
            <person name="Natvig D."/>
            <person name="Lalanne C."/>
            <person name="Gautier V."/>
            <person name="Ament-velasquez S.L."/>
            <person name="Kruys A."/>
            <person name="Hutchinson M.I."/>
            <person name="Powell A.J."/>
            <person name="Barry K."/>
            <person name="Miller A.N."/>
            <person name="Grigoriev I.V."/>
            <person name="Debuchy R."/>
            <person name="Gladieux P."/>
            <person name="Thoren M.H."/>
            <person name="Johannesson H."/>
        </authorList>
    </citation>
    <scope>NUCLEOTIDE SEQUENCE</scope>
    <source>
        <strain evidence="2">SMH3187-1</strain>
    </source>
</reference>
<evidence type="ECO:0000313" key="2">
    <source>
        <dbReference type="EMBL" id="KAK0754455.1"/>
    </source>
</evidence>
<accession>A0AA40KD30</accession>
<organism evidence="2 3">
    <name type="scientific">Schizothecium vesticola</name>
    <dbReference type="NCBI Taxonomy" id="314040"/>
    <lineage>
        <taxon>Eukaryota</taxon>
        <taxon>Fungi</taxon>
        <taxon>Dikarya</taxon>
        <taxon>Ascomycota</taxon>
        <taxon>Pezizomycotina</taxon>
        <taxon>Sordariomycetes</taxon>
        <taxon>Sordariomycetidae</taxon>
        <taxon>Sordariales</taxon>
        <taxon>Schizotheciaceae</taxon>
        <taxon>Schizothecium</taxon>
    </lineage>
</organism>
<evidence type="ECO:0000313" key="3">
    <source>
        <dbReference type="Proteomes" id="UP001172155"/>
    </source>
</evidence>
<proteinExistence type="predicted"/>
<evidence type="ECO:0000256" key="1">
    <source>
        <dbReference type="SAM" id="MobiDB-lite"/>
    </source>
</evidence>
<sequence>MVATQRIKSRHRLPNVRRPGDSTLSERQQRTQEKFDKYEIETIQNEEDFTNDDTKAHRKWLMGIWNRYFLDNKVDPDEIWTGLCKGEKNAITWCKTFFSDYVENSVRRVLVLGPEEYEDRRILNHVSSLLAM</sequence>
<dbReference type="EMBL" id="JAUKUD010000001">
    <property type="protein sequence ID" value="KAK0754455.1"/>
    <property type="molecule type" value="Genomic_DNA"/>
</dbReference>
<dbReference type="AlphaFoldDB" id="A0AA40KD30"/>
<protein>
    <submittedName>
        <fullName evidence="2">Uncharacterized protein</fullName>
    </submittedName>
</protein>
<dbReference type="Proteomes" id="UP001172155">
    <property type="component" value="Unassembled WGS sequence"/>
</dbReference>
<keyword evidence="3" id="KW-1185">Reference proteome</keyword>
<feature type="region of interest" description="Disordered" evidence="1">
    <location>
        <begin position="1"/>
        <end position="33"/>
    </location>
</feature>